<dbReference type="EMBL" id="RRCO01000005">
    <property type="protein sequence ID" value="RRJ24850.1"/>
    <property type="molecule type" value="Genomic_DNA"/>
</dbReference>
<evidence type="ECO:0000313" key="12">
    <source>
        <dbReference type="EMBL" id="RRJ24850.1"/>
    </source>
</evidence>
<evidence type="ECO:0000256" key="8">
    <source>
        <dbReference type="PROSITE-ProRule" id="PRU01373"/>
    </source>
</evidence>
<dbReference type="PANTHER" id="PTHR30582:SF2">
    <property type="entry name" value="L,D-TRANSPEPTIDASE YCIB-RELATED"/>
    <property type="match status" value="1"/>
</dbReference>
<keyword evidence="5 8" id="KW-0573">Peptidoglycan synthesis</keyword>
<dbReference type="GO" id="GO:0071972">
    <property type="term" value="F:peptidoglycan L,D-transpeptidase activity"/>
    <property type="evidence" value="ECO:0007669"/>
    <property type="project" value="TreeGrafter"/>
</dbReference>
<feature type="repeat" description="Cell wall-binding" evidence="7">
    <location>
        <begin position="298"/>
        <end position="317"/>
    </location>
</feature>
<proteinExistence type="predicted"/>
<dbReference type="CDD" id="cd16913">
    <property type="entry name" value="YkuD_like"/>
    <property type="match status" value="1"/>
</dbReference>
<dbReference type="Pfam" id="PF03734">
    <property type="entry name" value="YkuD"/>
    <property type="match status" value="1"/>
</dbReference>
<evidence type="ECO:0000256" key="3">
    <source>
        <dbReference type="ARBA" id="ARBA00022737"/>
    </source>
</evidence>
<comment type="caution">
    <text evidence="12">The sequence shown here is derived from an EMBL/GenBank/DDBJ whole genome shotgun (WGS) entry which is preliminary data.</text>
</comment>
<dbReference type="GO" id="GO:0071555">
    <property type="term" value="P:cell wall organization"/>
    <property type="evidence" value="ECO:0007669"/>
    <property type="project" value="UniProtKB-UniRule"/>
</dbReference>
<dbReference type="InterPro" id="IPR018337">
    <property type="entry name" value="Cell_wall/Cho-bd_repeat"/>
</dbReference>
<evidence type="ECO:0000256" key="1">
    <source>
        <dbReference type="ARBA" id="ARBA00004752"/>
    </source>
</evidence>
<dbReference type="AlphaFoldDB" id="A0A3P3QWV4"/>
<sequence>MHLKRISAVFASALMISSVLSSNVFAATIRRNVTGGSVAVETSAQTETAESTEAVTSAATGEVVSTSDYIPSTINNVNMSENLDLDSVVANAGLGNVGNGNTNPEPVLGETQMVHFGLWNTADQEISGAETNTSAYAYAKDGFNKLYLNHSGIGRYYYRTYNMNSGWSTWMNSKETAPITDPANKVQAVQIRVKGYTGVRSDLYYKAVLNDGTVLDWAKNGQTLGTIGTDRYIVALKLTLWDKQTQFTEPTKVLMEAPVYEGTYVDANGQVQYSSKDAYTGWGFYNNDQYYFKDGATQKGWQYIDGYKYYLDENTGAVVRDLEPVMGLQDSYEIKYNKATMTMYIMAKDGANGYIIPYKTFMSTDGPATPVGTFKTYVKYRWKIMHDNIYCQFLSRFKDGYIIHSLIYYDKADSNRLDASTYNYIDDARSDGCLRLRAGDAAWVYYNTKMNTPVIVYNDPTNKGPVEKDAIEQPIPANQTYDPTDPIMQGR</sequence>
<feature type="chain" id="PRO_5018042023" evidence="10">
    <location>
        <begin position="27"/>
        <end position="491"/>
    </location>
</feature>
<dbReference type="PROSITE" id="PS51170">
    <property type="entry name" value="CW"/>
    <property type="match status" value="1"/>
</dbReference>
<dbReference type="GO" id="GO:0016740">
    <property type="term" value="F:transferase activity"/>
    <property type="evidence" value="ECO:0007669"/>
    <property type="project" value="UniProtKB-KW"/>
</dbReference>
<dbReference type="Gene3D" id="2.40.440.10">
    <property type="entry name" value="L,D-transpeptidase catalytic domain-like"/>
    <property type="match status" value="1"/>
</dbReference>
<dbReference type="Gene3D" id="2.10.270.10">
    <property type="entry name" value="Cholin Binding"/>
    <property type="match status" value="1"/>
</dbReference>
<dbReference type="SUPFAM" id="SSF69360">
    <property type="entry name" value="Cell wall binding repeat"/>
    <property type="match status" value="1"/>
</dbReference>
<dbReference type="Proteomes" id="UP000272490">
    <property type="component" value="Unassembled WGS sequence"/>
</dbReference>
<dbReference type="PANTHER" id="PTHR30582">
    <property type="entry name" value="L,D-TRANSPEPTIDASE"/>
    <property type="match status" value="1"/>
</dbReference>
<dbReference type="SUPFAM" id="SSF141523">
    <property type="entry name" value="L,D-transpeptidase catalytic domain-like"/>
    <property type="match status" value="1"/>
</dbReference>
<dbReference type="GO" id="GO:0005576">
    <property type="term" value="C:extracellular region"/>
    <property type="evidence" value="ECO:0007669"/>
    <property type="project" value="TreeGrafter"/>
</dbReference>
<reference evidence="12 13" key="1">
    <citation type="submission" date="2018-11" db="EMBL/GenBank/DDBJ databases">
        <title>Genome sequencing of Lachnoanaerobaculum sp. KCOM 2030 (= ChDC B114).</title>
        <authorList>
            <person name="Kook J.-K."/>
            <person name="Park S.-N."/>
            <person name="Lim Y.K."/>
        </authorList>
    </citation>
    <scope>NUCLEOTIDE SEQUENCE [LARGE SCALE GENOMIC DNA]</scope>
    <source>
        <strain evidence="12 13">KCOM 2030</strain>
    </source>
</reference>
<keyword evidence="2" id="KW-0808">Transferase</keyword>
<feature type="active site" description="Proton donor/acceptor" evidence="8">
    <location>
        <position position="404"/>
    </location>
</feature>
<evidence type="ECO:0000256" key="4">
    <source>
        <dbReference type="ARBA" id="ARBA00022960"/>
    </source>
</evidence>
<evidence type="ECO:0000256" key="2">
    <source>
        <dbReference type="ARBA" id="ARBA00022679"/>
    </source>
</evidence>
<dbReference type="OrthoDB" id="177750at2"/>
<dbReference type="GO" id="GO:0008360">
    <property type="term" value="P:regulation of cell shape"/>
    <property type="evidence" value="ECO:0007669"/>
    <property type="project" value="UniProtKB-UniRule"/>
</dbReference>
<dbReference type="InterPro" id="IPR038063">
    <property type="entry name" value="Transpep_catalytic_dom"/>
</dbReference>
<evidence type="ECO:0000256" key="9">
    <source>
        <dbReference type="SAM" id="MobiDB-lite"/>
    </source>
</evidence>
<feature type="region of interest" description="Disordered" evidence="9">
    <location>
        <begin position="468"/>
        <end position="491"/>
    </location>
</feature>
<protein>
    <submittedName>
        <fullName evidence="12">L,D-transpeptidase</fullName>
    </submittedName>
</protein>
<comment type="pathway">
    <text evidence="1 8">Cell wall biogenesis; peptidoglycan biosynthesis.</text>
</comment>
<dbReference type="InterPro" id="IPR005490">
    <property type="entry name" value="LD_TPept_cat_dom"/>
</dbReference>
<keyword evidence="3" id="KW-0677">Repeat</keyword>
<evidence type="ECO:0000259" key="11">
    <source>
        <dbReference type="PROSITE" id="PS52029"/>
    </source>
</evidence>
<evidence type="ECO:0000256" key="7">
    <source>
        <dbReference type="PROSITE-ProRule" id="PRU00591"/>
    </source>
</evidence>
<dbReference type="GO" id="GO:0018104">
    <property type="term" value="P:peptidoglycan-protein cross-linking"/>
    <property type="evidence" value="ECO:0007669"/>
    <property type="project" value="TreeGrafter"/>
</dbReference>
<evidence type="ECO:0000313" key="13">
    <source>
        <dbReference type="Proteomes" id="UP000272490"/>
    </source>
</evidence>
<dbReference type="RefSeq" id="WP_128674730.1">
    <property type="nucleotide sequence ID" value="NZ_RRCO01000005.1"/>
</dbReference>
<evidence type="ECO:0000256" key="5">
    <source>
        <dbReference type="ARBA" id="ARBA00022984"/>
    </source>
</evidence>
<organism evidence="12 13">
    <name type="scientific">Lachnoanaerobaculum gingivalis</name>
    <dbReference type="NCBI Taxonomy" id="2490855"/>
    <lineage>
        <taxon>Bacteria</taxon>
        <taxon>Bacillati</taxon>
        <taxon>Bacillota</taxon>
        <taxon>Clostridia</taxon>
        <taxon>Lachnospirales</taxon>
        <taxon>Lachnospiraceae</taxon>
        <taxon>Lachnoanaerobaculum</taxon>
    </lineage>
</organism>
<gene>
    <name evidence="12" type="ORF">EHV10_11315</name>
</gene>
<name>A0A3P3QWV4_9FIRM</name>
<dbReference type="PROSITE" id="PS52029">
    <property type="entry name" value="LD_TPASE"/>
    <property type="match status" value="1"/>
</dbReference>
<dbReference type="UniPathway" id="UPA00219"/>
<keyword evidence="13" id="KW-1185">Reference proteome</keyword>
<accession>A0A3P3QWV4</accession>
<evidence type="ECO:0000256" key="6">
    <source>
        <dbReference type="ARBA" id="ARBA00023316"/>
    </source>
</evidence>
<dbReference type="InterPro" id="IPR050979">
    <property type="entry name" value="LD-transpeptidase"/>
</dbReference>
<feature type="signal peptide" evidence="10">
    <location>
        <begin position="1"/>
        <end position="26"/>
    </location>
</feature>
<keyword evidence="6 8" id="KW-0961">Cell wall biogenesis/degradation</keyword>
<evidence type="ECO:0000256" key="10">
    <source>
        <dbReference type="SAM" id="SignalP"/>
    </source>
</evidence>
<keyword evidence="4 8" id="KW-0133">Cell shape</keyword>
<feature type="active site" description="Nucleophile" evidence="8">
    <location>
        <position position="433"/>
    </location>
</feature>
<keyword evidence="10" id="KW-0732">Signal</keyword>
<feature type="domain" description="L,D-TPase catalytic" evidence="11">
    <location>
        <begin position="332"/>
        <end position="457"/>
    </location>
</feature>